<organism evidence="4 5">
    <name type="scientific">Chelatococcus asaccharovorans</name>
    <dbReference type="NCBI Taxonomy" id="28210"/>
    <lineage>
        <taxon>Bacteria</taxon>
        <taxon>Pseudomonadati</taxon>
        <taxon>Pseudomonadota</taxon>
        <taxon>Alphaproteobacteria</taxon>
        <taxon>Hyphomicrobiales</taxon>
        <taxon>Chelatococcaceae</taxon>
        <taxon>Chelatococcus</taxon>
    </lineage>
</organism>
<reference evidence="4 5" key="1">
    <citation type="submission" date="2018-05" db="EMBL/GenBank/DDBJ databases">
        <title>Genomic Encyclopedia of Type Strains, Phase IV (KMG-IV): sequencing the most valuable type-strain genomes for metagenomic binning, comparative biology and taxonomic classification.</title>
        <authorList>
            <person name="Goeker M."/>
        </authorList>
    </citation>
    <scope>NUCLEOTIDE SEQUENCE [LARGE SCALE GENOMIC DNA]</scope>
    <source>
        <strain evidence="4 5">DSM 6462</strain>
    </source>
</reference>
<evidence type="ECO:0000256" key="3">
    <source>
        <dbReference type="ARBA" id="ARBA00022490"/>
    </source>
</evidence>
<dbReference type="Proteomes" id="UP000248021">
    <property type="component" value="Unassembled WGS sequence"/>
</dbReference>
<comment type="subcellular location">
    <subcellularLocation>
        <location evidence="1">Cytoplasm</location>
    </subcellularLocation>
</comment>
<dbReference type="InterPro" id="IPR007358">
    <property type="entry name" value="Nucleoid_associated_NdpA"/>
</dbReference>
<evidence type="ECO:0000256" key="1">
    <source>
        <dbReference type="ARBA" id="ARBA00004496"/>
    </source>
</evidence>
<dbReference type="OrthoDB" id="7540719at2"/>
<dbReference type="Pfam" id="PF04245">
    <property type="entry name" value="NA37"/>
    <property type="match status" value="1"/>
</dbReference>
<evidence type="ECO:0000313" key="5">
    <source>
        <dbReference type="Proteomes" id="UP000248021"/>
    </source>
</evidence>
<comment type="similarity">
    <text evidence="2">Belongs to the YejK family.</text>
</comment>
<keyword evidence="3" id="KW-0963">Cytoplasm</keyword>
<accession>A0A2V3UJ17</accession>
<dbReference type="GO" id="GO:0003690">
    <property type="term" value="F:double-stranded DNA binding"/>
    <property type="evidence" value="ECO:0007669"/>
    <property type="project" value="TreeGrafter"/>
</dbReference>
<dbReference type="EMBL" id="QJJK01000001">
    <property type="protein sequence ID" value="PXW64274.1"/>
    <property type="molecule type" value="Genomic_DNA"/>
</dbReference>
<dbReference type="GO" id="GO:0003727">
    <property type="term" value="F:single-stranded RNA binding"/>
    <property type="evidence" value="ECO:0007669"/>
    <property type="project" value="TreeGrafter"/>
</dbReference>
<dbReference type="AlphaFoldDB" id="A0A2V3UJ17"/>
<dbReference type="GO" id="GO:0005737">
    <property type="term" value="C:cytoplasm"/>
    <property type="evidence" value="ECO:0007669"/>
    <property type="project" value="UniProtKB-SubCell"/>
</dbReference>
<sequence>MESLVADGIFHVAVHELERADTGFRVKFGQEQLAITPTIDRVTAQLFDLYKRRASKSHGKFSTAADVAPTQKHLEDYVATKGAGFPDFISRLMETLRVHASSQNAASGGFVFFAHLERDERQFLLVAVVSNKLGATLTKTYDVKDAEHLDIEGFRFAGRISLTGWAAKEDRYISFLKGKGEVSDYFKTFLGCDTTVQDRQDTNDLVEALKAFADAQNMKPPEREGFLSKAKDFCDQIAREKQPLAFETLSNAVVPDDPEPLLSFLVDPDRGLNDGFVPHRSALGSLVKLKRETPYWSVAFERSAIHQGKVDYDPKQNVLILKDLPEDFAAELRHEILDV</sequence>
<dbReference type="PANTHER" id="PTHR38772:SF1">
    <property type="entry name" value="NUCLEOID-ASSOCIATED PROTEIN YEJK"/>
    <property type="match status" value="1"/>
</dbReference>
<keyword evidence="5" id="KW-1185">Reference proteome</keyword>
<gene>
    <name evidence="4" type="ORF">C7450_10129</name>
</gene>
<evidence type="ECO:0000256" key="2">
    <source>
        <dbReference type="ARBA" id="ARBA00009035"/>
    </source>
</evidence>
<dbReference type="PANTHER" id="PTHR38772">
    <property type="match status" value="1"/>
</dbReference>
<evidence type="ECO:0000313" key="4">
    <source>
        <dbReference type="EMBL" id="PXW64274.1"/>
    </source>
</evidence>
<comment type="caution">
    <text evidence="4">The sequence shown here is derived from an EMBL/GenBank/DDBJ whole genome shotgun (WGS) entry which is preliminary data.</text>
</comment>
<name>A0A2V3UJ17_9HYPH</name>
<protein>
    <submittedName>
        <fullName evidence="4">Nucleoid-associated protein</fullName>
    </submittedName>
</protein>
<proteinExistence type="inferred from homology"/>
<dbReference type="GO" id="GO:0043590">
    <property type="term" value="C:bacterial nucleoid"/>
    <property type="evidence" value="ECO:0007669"/>
    <property type="project" value="TreeGrafter"/>
</dbReference>